<dbReference type="PANTHER" id="PTHR38436:SF1">
    <property type="entry name" value="ESTER CYCLASE"/>
    <property type="match status" value="1"/>
</dbReference>
<dbReference type="GO" id="GO:0030638">
    <property type="term" value="P:polyketide metabolic process"/>
    <property type="evidence" value="ECO:0007669"/>
    <property type="project" value="InterPro"/>
</dbReference>
<reference evidence="2" key="1">
    <citation type="submission" date="2015-01" db="EMBL/GenBank/DDBJ databases">
        <authorList>
            <person name="Manzoor Shahid"/>
            <person name="Zubair Saima"/>
        </authorList>
    </citation>
    <scope>NUCLEOTIDE SEQUENCE [LARGE SCALE GENOMIC DNA]</scope>
    <source>
        <strain evidence="2">Sp3</strain>
    </source>
</reference>
<dbReference type="EMBL" id="CDRZ01000050">
    <property type="protein sequence ID" value="CEO88056.1"/>
    <property type="molecule type" value="Genomic_DNA"/>
</dbReference>
<dbReference type="SUPFAM" id="SSF54427">
    <property type="entry name" value="NTF2-like"/>
    <property type="match status" value="2"/>
</dbReference>
<name>A0A0B7MJ90_9FIRM</name>
<dbReference type="InterPro" id="IPR032710">
    <property type="entry name" value="NTF2-like_dom_sf"/>
</dbReference>
<dbReference type="Proteomes" id="UP000046155">
    <property type="component" value="Unassembled WGS sequence"/>
</dbReference>
<evidence type="ECO:0000313" key="2">
    <source>
        <dbReference type="Proteomes" id="UP000046155"/>
    </source>
</evidence>
<accession>A0A0B7MJ90</accession>
<dbReference type="OrthoDB" id="1948945at2"/>
<evidence type="ECO:0000313" key="1">
    <source>
        <dbReference type="EMBL" id="CEO88056.1"/>
    </source>
</evidence>
<dbReference type="AlphaFoldDB" id="A0A0B7MJ90"/>
<protein>
    <submittedName>
        <fullName evidence="1">Uncharacterized protein</fullName>
    </submittedName>
</protein>
<gene>
    <name evidence="1" type="ORF">SSCH_1430001</name>
</gene>
<dbReference type="InterPro" id="IPR009959">
    <property type="entry name" value="Cyclase_SnoaL-like"/>
</dbReference>
<dbReference type="Pfam" id="PF07366">
    <property type="entry name" value="SnoaL"/>
    <property type="match status" value="2"/>
</dbReference>
<proteinExistence type="predicted"/>
<keyword evidence="2" id="KW-1185">Reference proteome</keyword>
<dbReference type="RefSeq" id="WP_052835268.1">
    <property type="nucleotide sequence ID" value="NZ_CDRZ01000050.1"/>
</dbReference>
<sequence>MYKIKPETVGDILKEYYHKDAVMHTCHPFNVLEGIEEITDIFYKPFTAAFPDMKKDNNILMAGHYNDGDWVSATGNIVATFENDWIDIPASRGATWVRYGEFHKMVDGKIIETRLIVDILDVMRQSGFRFIPTLAPEIVVPGPATKDGILLYETDDNESKKSLQLVEDMLYKGLINAASGLEKQRLEAYWANDFMWYGPAGIGSTKGIKGFKEYHQGPFMKALPDRVGGHNHAARFGDANYVSSTGWPSVEATHTGAGWLGIPAPNKKVNMRVMDWWRREGNLLVENWVLIDLIEYLFQLDIDIIDRLRKRQYLI</sequence>
<dbReference type="PANTHER" id="PTHR38436">
    <property type="entry name" value="POLYKETIDE CYCLASE SNOAL-LIKE DOMAIN"/>
    <property type="match status" value="1"/>
</dbReference>
<dbReference type="Gene3D" id="3.10.450.50">
    <property type="match status" value="2"/>
</dbReference>
<organism evidence="1 2">
    <name type="scientific">Syntrophaceticus schinkii</name>
    <dbReference type="NCBI Taxonomy" id="499207"/>
    <lineage>
        <taxon>Bacteria</taxon>
        <taxon>Bacillati</taxon>
        <taxon>Bacillota</taxon>
        <taxon>Clostridia</taxon>
        <taxon>Thermoanaerobacterales</taxon>
        <taxon>Thermoanaerobacterales Family III. Incertae Sedis</taxon>
        <taxon>Syntrophaceticus</taxon>
    </lineage>
</organism>